<dbReference type="EMBL" id="CP001848">
    <property type="protein sequence ID" value="ADB17245.1"/>
    <property type="molecule type" value="Genomic_DNA"/>
</dbReference>
<reference evidence="1 2" key="1">
    <citation type="journal article" date="2009" name="Stand. Genomic Sci.">
        <title>Complete genome sequence of Pirellula staleyi type strain (ATCC 27377).</title>
        <authorList>
            <person name="Clum A."/>
            <person name="Tindall B.J."/>
            <person name="Sikorski J."/>
            <person name="Ivanova N."/>
            <person name="Mavrommatis K."/>
            <person name="Lucas S."/>
            <person name="Glavina del Rio T."/>
            <person name="Nolan M."/>
            <person name="Chen F."/>
            <person name="Tice H."/>
            <person name="Pitluck S."/>
            <person name="Cheng J.F."/>
            <person name="Chertkov O."/>
            <person name="Brettin T."/>
            <person name="Han C."/>
            <person name="Detter J.C."/>
            <person name="Kuske C."/>
            <person name="Bruce D."/>
            <person name="Goodwin L."/>
            <person name="Ovchinikova G."/>
            <person name="Pati A."/>
            <person name="Mikhailova N."/>
            <person name="Chen A."/>
            <person name="Palaniappan K."/>
            <person name="Land M."/>
            <person name="Hauser L."/>
            <person name="Chang Y.J."/>
            <person name="Jeffries C.D."/>
            <person name="Chain P."/>
            <person name="Rohde M."/>
            <person name="Goker M."/>
            <person name="Bristow J."/>
            <person name="Eisen J.A."/>
            <person name="Markowitz V."/>
            <person name="Hugenholtz P."/>
            <person name="Kyrpides N.C."/>
            <person name="Klenk H.P."/>
            <person name="Lapidus A."/>
        </authorList>
    </citation>
    <scope>NUCLEOTIDE SEQUENCE [LARGE SCALE GENOMIC DNA]</scope>
    <source>
        <strain evidence="2">ATCC 27377 / DSM 6068 / ICPB 4128</strain>
    </source>
</reference>
<dbReference type="KEGG" id="psl:Psta_2576"/>
<dbReference type="AlphaFoldDB" id="D2R5R3"/>
<protein>
    <submittedName>
        <fullName evidence="1">Uncharacterized protein</fullName>
    </submittedName>
</protein>
<name>D2R5R3_PIRSD</name>
<evidence type="ECO:0000313" key="2">
    <source>
        <dbReference type="Proteomes" id="UP000001887"/>
    </source>
</evidence>
<dbReference type="Proteomes" id="UP000001887">
    <property type="component" value="Chromosome"/>
</dbReference>
<accession>D2R5R3</accession>
<proteinExistence type="predicted"/>
<dbReference type="HOGENOM" id="CLU_2684638_0_0_0"/>
<sequence length="74" mass="8034">MHLATFFYQECPTCGRHLRIRVQYLGRNVTCPHCGGTTTAADSSTQQQAAAKPSLTLLQQADRLLLDSPASSAK</sequence>
<gene>
    <name evidence="1" type="ordered locus">Psta_2576</name>
</gene>
<organism evidence="1 2">
    <name type="scientific">Pirellula staleyi (strain ATCC 27377 / DSM 6068 / ICPB 4128)</name>
    <name type="common">Pirella staleyi</name>
    <dbReference type="NCBI Taxonomy" id="530564"/>
    <lineage>
        <taxon>Bacteria</taxon>
        <taxon>Pseudomonadati</taxon>
        <taxon>Planctomycetota</taxon>
        <taxon>Planctomycetia</taxon>
        <taxon>Pirellulales</taxon>
        <taxon>Pirellulaceae</taxon>
        <taxon>Pirellula</taxon>
    </lineage>
</organism>
<evidence type="ECO:0000313" key="1">
    <source>
        <dbReference type="EMBL" id="ADB17245.1"/>
    </source>
</evidence>
<dbReference type="OrthoDB" id="290564at2"/>
<keyword evidence="2" id="KW-1185">Reference proteome</keyword>